<name>A0A9X2V6F8_9BACT</name>
<evidence type="ECO:0000313" key="3">
    <source>
        <dbReference type="Proteomes" id="UP001155144"/>
    </source>
</evidence>
<sequence>MTDSPSVQHRLVFVLGLVGLWIVSVAPGARAQSSLPPDAPPALQQFDTAYSKHNIDLSTLMSGGPPKDGIPSVDNPSFVSVGEASNWVSPEEPVILLEHKGTARAYPLQILTHHEIVNDRVAGTPVAVTFCPLCYSALVFERTLDGEPVEFGVSGLLRNSDLVMYDRKTETLWQQLTGKAIVGDLAGRTLTQIPSQIVSFRQFGETHPDGAVLSRDTGHDRPYGRNPYAGYDDIDNKPFAYRGPTDDRLPPMAKVVAVTIGDRYKAYPHSKTEKKRVLHDTVAGRPLAVFHAPGAVSALDAAEIAESKETGSTGVFDRRVDGRTLTFSYVDDGRFEDEDTESTWTVTGKAVDGPLEGTQLDRVQHGDYFAFAWFAFRPDAALYGAGGSL</sequence>
<evidence type="ECO:0000313" key="2">
    <source>
        <dbReference type="EMBL" id="MCS4120679.1"/>
    </source>
</evidence>
<dbReference type="AlphaFoldDB" id="A0A9X2V6F8"/>
<dbReference type="Proteomes" id="UP001155057">
    <property type="component" value="Unassembled WGS sequence"/>
</dbReference>
<dbReference type="InterPro" id="IPR021516">
    <property type="entry name" value="DUF3179"/>
</dbReference>
<reference evidence="2" key="1">
    <citation type="submission" date="2022-08" db="EMBL/GenBank/DDBJ databases">
        <title>Genomic Encyclopedia of Type Strains, Phase V (KMG-V): Genome sequencing to study the core and pangenomes of soil and plant-associated prokaryotes.</title>
        <authorList>
            <person name="Whitman W."/>
        </authorList>
    </citation>
    <scope>NUCLEOTIDE SEQUENCE</scope>
    <source>
        <strain evidence="2">SP3026</strain>
        <strain evidence="1">SP3049</strain>
    </source>
</reference>
<comment type="caution">
    <text evidence="2">The sequence shown here is derived from an EMBL/GenBank/DDBJ whole genome shotgun (WGS) entry which is preliminary data.</text>
</comment>
<evidence type="ECO:0000313" key="1">
    <source>
        <dbReference type="EMBL" id="MCS3710494.1"/>
    </source>
</evidence>
<dbReference type="EMBL" id="JANUAE010000007">
    <property type="protein sequence ID" value="MCS3710494.1"/>
    <property type="molecule type" value="Genomic_DNA"/>
</dbReference>
<protein>
    <recommendedName>
        <fullName evidence="4">DUF3179 domain-containing protein</fullName>
    </recommendedName>
</protein>
<evidence type="ECO:0008006" key="4">
    <source>
        <dbReference type="Google" id="ProtNLM"/>
    </source>
</evidence>
<dbReference type="Proteomes" id="UP001155144">
    <property type="component" value="Unassembled WGS sequence"/>
</dbReference>
<dbReference type="RefSeq" id="WP_162713323.1">
    <property type="nucleotide sequence ID" value="NZ_CALTRY010000012.1"/>
</dbReference>
<accession>A0A9X2V6F8</accession>
<organism evidence="2 3">
    <name type="scientific">Salinibacter ruber</name>
    <dbReference type="NCBI Taxonomy" id="146919"/>
    <lineage>
        <taxon>Bacteria</taxon>
        <taxon>Pseudomonadati</taxon>
        <taxon>Rhodothermota</taxon>
        <taxon>Rhodothermia</taxon>
        <taxon>Rhodothermales</taxon>
        <taxon>Salinibacteraceae</taxon>
        <taxon>Salinibacter</taxon>
    </lineage>
</organism>
<proteinExistence type="predicted"/>
<gene>
    <name evidence="2" type="ORF">GGP45_000997</name>
    <name evidence="1" type="ORF">GGP61_002107</name>
</gene>
<dbReference type="Pfam" id="PF11376">
    <property type="entry name" value="DUF3179"/>
    <property type="match status" value="1"/>
</dbReference>
<dbReference type="EMBL" id="JANUBL010000001">
    <property type="protein sequence ID" value="MCS4120679.1"/>
    <property type="molecule type" value="Genomic_DNA"/>
</dbReference>